<evidence type="ECO:0000256" key="1">
    <source>
        <dbReference type="SAM" id="Phobius"/>
    </source>
</evidence>
<reference evidence="2 3" key="1">
    <citation type="submission" date="2020-09" db="EMBL/GenBank/DDBJ databases">
        <authorList>
            <person name="Kim M.K."/>
        </authorList>
    </citation>
    <scope>NUCLEOTIDE SEQUENCE [LARGE SCALE GENOMIC DNA]</scope>
    <source>
        <strain evidence="2 3">BT189</strain>
    </source>
</reference>
<keyword evidence="1" id="KW-1133">Transmembrane helix</keyword>
<keyword evidence="3" id="KW-1185">Reference proteome</keyword>
<keyword evidence="1" id="KW-0812">Transmembrane</keyword>
<comment type="caution">
    <text evidence="2">The sequence shown here is derived from an EMBL/GenBank/DDBJ whole genome shotgun (WGS) entry which is preliminary data.</text>
</comment>
<dbReference type="Proteomes" id="UP000606003">
    <property type="component" value="Unassembled WGS sequence"/>
</dbReference>
<feature type="transmembrane region" description="Helical" evidence="1">
    <location>
        <begin position="201"/>
        <end position="218"/>
    </location>
</feature>
<keyword evidence="1" id="KW-0472">Membrane</keyword>
<protein>
    <submittedName>
        <fullName evidence="2">Uncharacterized protein</fullName>
    </submittedName>
</protein>
<sequence>MVLIRMGLTMAGFLLPALGLMSLAVAAILWNDDHRLAVQLGLGSLPLLAVGWPLVRRGMLPMLAVLTPTALRLEPRGRTAAYGWPVREYPLTDFEGYSDIQAQNGTDVTNVKLFFGAAGTVYLGDRPAKAVPAAEASLPNLVTVLALGEAMLGQKAETGVPAENLYRPNFYQRGLGRALAWLCYALMALGVLLLFVPGVEWTASLRLFTFTALYLGLYRRNQRATPAA</sequence>
<evidence type="ECO:0000313" key="2">
    <source>
        <dbReference type="EMBL" id="MBD2722233.1"/>
    </source>
</evidence>
<organism evidence="2 3">
    <name type="scientific">Hymenobacter armeniacus</name>
    <dbReference type="NCBI Taxonomy" id="2771358"/>
    <lineage>
        <taxon>Bacteria</taxon>
        <taxon>Pseudomonadati</taxon>
        <taxon>Bacteroidota</taxon>
        <taxon>Cytophagia</taxon>
        <taxon>Cytophagales</taxon>
        <taxon>Hymenobacteraceae</taxon>
        <taxon>Hymenobacter</taxon>
    </lineage>
</organism>
<gene>
    <name evidence="2" type="ORF">IC234_08850</name>
</gene>
<feature type="transmembrane region" description="Helical" evidence="1">
    <location>
        <begin position="36"/>
        <end position="55"/>
    </location>
</feature>
<accession>A0ABR8JTH2</accession>
<proteinExistence type="predicted"/>
<evidence type="ECO:0000313" key="3">
    <source>
        <dbReference type="Proteomes" id="UP000606003"/>
    </source>
</evidence>
<dbReference type="EMBL" id="JACXAC010000003">
    <property type="protein sequence ID" value="MBD2722233.1"/>
    <property type="molecule type" value="Genomic_DNA"/>
</dbReference>
<name>A0ABR8JTH2_9BACT</name>
<feature type="transmembrane region" description="Helical" evidence="1">
    <location>
        <begin position="175"/>
        <end position="195"/>
    </location>
</feature>